<feature type="domain" description="2,6-dihydroxypyridine 3-monooxygenase substrate binding" evidence="2">
    <location>
        <begin position="200"/>
        <end position="324"/>
    </location>
</feature>
<dbReference type="PANTHER" id="PTHR47469:SF2">
    <property type="entry name" value="OS06G0597600 PROTEIN"/>
    <property type="match status" value="1"/>
</dbReference>
<dbReference type="EMBL" id="CP099422">
    <property type="protein sequence ID" value="USW53524.1"/>
    <property type="molecule type" value="Genomic_DNA"/>
</dbReference>
<evidence type="ECO:0000313" key="3">
    <source>
        <dbReference type="EMBL" id="USW53524.1"/>
    </source>
</evidence>
<name>A0A9Q9AQD8_9PEZI</name>
<sequence length="449" mass="49657">MAASGSIVEVRKPLNILIIGGSLGGLMAGFLLKRNGHNVTILEQAASSEREGLAAGIGFSLHVRTFFENELGIDGSVLGVLHKGFEVLDDKLNVQYFIPREMRMTSWDCAYYQTRAKFDGLKSSYIEHPEKIETEGTGTYETGKRTLKVEPSEKHLTAVVEDVATGITQHYKSDIIIAADGANSSTRRQLNPNLAREEPGYILWRGTVPTGDLPDNIRARIENRALIYPGKYTYAVIYTIPGDRGSLKPGENQINIAWYFWPTSPTIAEIMTDTDGHQHRTTVPKGKLRPEIWASQVEASKPLLPPEIYDLITRIKQPFVTVVSSISAPKAAYFDNRLFLLGDALTQSQPNSGMGTNLAAYAAYGLADVIGKAGISSSGQGGEVLPAGTLVDPKKVAAWEQNVLAHNEITRVHAVAFGSWYLHSWPVVALRYARWWVLKWWYAPKDRLF</sequence>
<reference evidence="3" key="1">
    <citation type="submission" date="2022-06" db="EMBL/GenBank/DDBJ databases">
        <title>Complete genome sequences of two strains of the flax pathogen Septoria linicola.</title>
        <authorList>
            <person name="Lapalu N."/>
            <person name="Simon A."/>
            <person name="Demenou B."/>
            <person name="Paumier D."/>
            <person name="Guillot M.-P."/>
            <person name="Gout L."/>
            <person name="Valade R."/>
        </authorList>
    </citation>
    <scope>NUCLEOTIDE SEQUENCE</scope>
    <source>
        <strain evidence="3">SE15195</strain>
    </source>
</reference>
<dbReference type="PANTHER" id="PTHR47469">
    <property type="entry name" value="MONOOXYGENASE-LIKE"/>
    <property type="match status" value="1"/>
</dbReference>
<dbReference type="SUPFAM" id="SSF51905">
    <property type="entry name" value="FAD/NAD(P)-binding domain"/>
    <property type="match status" value="1"/>
</dbReference>
<dbReference type="Gene3D" id="3.50.50.60">
    <property type="entry name" value="FAD/NAD(P)-binding domain"/>
    <property type="match status" value="1"/>
</dbReference>
<dbReference type="SUPFAM" id="SSF54373">
    <property type="entry name" value="FAD-linked reductases, C-terminal domain"/>
    <property type="match status" value="1"/>
</dbReference>
<dbReference type="Gene3D" id="3.30.9.60">
    <property type="match status" value="1"/>
</dbReference>
<evidence type="ECO:0000313" key="4">
    <source>
        <dbReference type="Proteomes" id="UP001056384"/>
    </source>
</evidence>
<evidence type="ECO:0000259" key="2">
    <source>
        <dbReference type="Pfam" id="PF22607"/>
    </source>
</evidence>
<feature type="transmembrane region" description="Helical" evidence="1">
    <location>
        <begin position="14"/>
        <end position="32"/>
    </location>
</feature>
<dbReference type="InterPro" id="IPR054707">
    <property type="entry name" value="DhpH_subs-bd"/>
</dbReference>
<accession>A0A9Q9AQD8</accession>
<dbReference type="InterPro" id="IPR036188">
    <property type="entry name" value="FAD/NAD-bd_sf"/>
</dbReference>
<protein>
    <submittedName>
        <fullName evidence="3">FAD/NAD(P)-binding domain superfamily</fullName>
    </submittedName>
</protein>
<dbReference type="Proteomes" id="UP001056384">
    <property type="component" value="Chromosome 5"/>
</dbReference>
<keyword evidence="1" id="KW-0472">Membrane</keyword>
<proteinExistence type="predicted"/>
<evidence type="ECO:0000256" key="1">
    <source>
        <dbReference type="SAM" id="Phobius"/>
    </source>
</evidence>
<keyword evidence="4" id="KW-1185">Reference proteome</keyword>
<dbReference type="AlphaFoldDB" id="A0A9Q9AQD8"/>
<keyword evidence="1" id="KW-0812">Transmembrane</keyword>
<keyword evidence="1" id="KW-1133">Transmembrane helix</keyword>
<organism evidence="3 4">
    <name type="scientific">Septoria linicola</name>
    <dbReference type="NCBI Taxonomy" id="215465"/>
    <lineage>
        <taxon>Eukaryota</taxon>
        <taxon>Fungi</taxon>
        <taxon>Dikarya</taxon>
        <taxon>Ascomycota</taxon>
        <taxon>Pezizomycotina</taxon>
        <taxon>Dothideomycetes</taxon>
        <taxon>Dothideomycetidae</taxon>
        <taxon>Mycosphaerellales</taxon>
        <taxon>Mycosphaerellaceae</taxon>
        <taxon>Septoria</taxon>
    </lineage>
</organism>
<gene>
    <name evidence="3" type="ORF">Slin15195_G068430</name>
</gene>
<dbReference type="PRINTS" id="PR00420">
    <property type="entry name" value="RNGMNOXGNASE"/>
</dbReference>
<dbReference type="Pfam" id="PF22607">
    <property type="entry name" value="FAD_binding-like"/>
    <property type="match status" value="1"/>
</dbReference>
<dbReference type="InterPro" id="IPR053212">
    <property type="entry name" value="DHP_3-monooxygenase"/>
</dbReference>